<accession>A0A9R0ET87</accession>
<sequence length="517" mass="58608">MSDIKSLIKKRASIKAKLTQFSSYLNVAKSCEQLSEVQIVEVEYRLNIFENLYDKYDMLQTDIEETVDDPSEQYAEREEFEKQYYTLVAAARQLISSTRNQASGNSISEVDVSCYKHAHKHNSIRLPKIDLPKFSGGYHDWLEFRDTFISIIHNNNSIDNINKLHYLRASLRGSASLIIDNLDFRSDNYDAAWKLLCDRYDNKRLLVNNHVQSLFSVQSISKESSKSLRHIVDTTNKNLRALSTLGQPVEYWDTLIIYIMACKLDQVTNREWEEHRNSLSEPPTLAVFIEFISNRADLLETLEESKSLFSKGEGVHVGNIKYNKHSSASSENSRSPLSCPMCQKDHFIFQCEKFKSLPVQSRISKAQNSNVCLNCLRPGHNVYKCKMGHCKYCREKHNTLLHFDRDTIIPNQPSSTLASVNHLSSSRVVLLSTALVNVSDAEGNLHTARVLLDNGSTANLISKDLARRIVKVLPGRDGIARVADIRTRKGVIRRAFNTICPLPVATVVEDTSTGGVC</sequence>
<reference evidence="3" key="1">
    <citation type="submission" date="2025-08" db="UniProtKB">
        <authorList>
            <consortium name="RefSeq"/>
        </authorList>
    </citation>
    <scope>IDENTIFICATION</scope>
    <source>
        <tissue evidence="3">Whole larval tissue</tissue>
    </source>
</reference>
<dbReference type="Proteomes" id="UP000829999">
    <property type="component" value="Chromosome 5"/>
</dbReference>
<name>A0A9R0ET87_SPOFR</name>
<dbReference type="Pfam" id="PF18701">
    <property type="entry name" value="DUF5641"/>
    <property type="match status" value="1"/>
</dbReference>
<dbReference type="RefSeq" id="XP_050549844.1">
    <property type="nucleotide sequence ID" value="XM_050693887.1"/>
</dbReference>
<dbReference type="PANTHER" id="PTHR47331:SF1">
    <property type="entry name" value="GAG-LIKE PROTEIN"/>
    <property type="match status" value="1"/>
</dbReference>
<evidence type="ECO:0000313" key="2">
    <source>
        <dbReference type="Proteomes" id="UP000829999"/>
    </source>
</evidence>
<protein>
    <submittedName>
        <fullName evidence="3">Uncharacterized protein LOC118280874 isoform X2</fullName>
    </submittedName>
</protein>
<dbReference type="AlphaFoldDB" id="A0A9R0ET87"/>
<dbReference type="GeneID" id="118280874"/>
<dbReference type="InterPro" id="IPR040676">
    <property type="entry name" value="DUF5641"/>
</dbReference>
<dbReference type="PANTHER" id="PTHR47331">
    <property type="entry name" value="PHD-TYPE DOMAIN-CONTAINING PROTEIN"/>
    <property type="match status" value="1"/>
</dbReference>
<organism evidence="2 3">
    <name type="scientific">Spodoptera frugiperda</name>
    <name type="common">Fall armyworm</name>
    <dbReference type="NCBI Taxonomy" id="7108"/>
    <lineage>
        <taxon>Eukaryota</taxon>
        <taxon>Metazoa</taxon>
        <taxon>Ecdysozoa</taxon>
        <taxon>Arthropoda</taxon>
        <taxon>Hexapoda</taxon>
        <taxon>Insecta</taxon>
        <taxon>Pterygota</taxon>
        <taxon>Neoptera</taxon>
        <taxon>Endopterygota</taxon>
        <taxon>Lepidoptera</taxon>
        <taxon>Glossata</taxon>
        <taxon>Ditrysia</taxon>
        <taxon>Noctuoidea</taxon>
        <taxon>Noctuidae</taxon>
        <taxon>Amphipyrinae</taxon>
        <taxon>Spodoptera</taxon>
    </lineage>
</organism>
<feature type="domain" description="DUF5641" evidence="1">
    <location>
        <begin position="466"/>
        <end position="502"/>
    </location>
</feature>
<proteinExistence type="predicted"/>
<gene>
    <name evidence="3" type="primary">LOC118280874</name>
</gene>
<dbReference type="Pfam" id="PF03564">
    <property type="entry name" value="DUF1759"/>
    <property type="match status" value="1"/>
</dbReference>
<evidence type="ECO:0000259" key="1">
    <source>
        <dbReference type="Pfam" id="PF18701"/>
    </source>
</evidence>
<evidence type="ECO:0000313" key="3">
    <source>
        <dbReference type="RefSeq" id="XP_050549844.1"/>
    </source>
</evidence>
<dbReference type="InterPro" id="IPR005312">
    <property type="entry name" value="DUF1759"/>
</dbReference>
<keyword evidence="2" id="KW-1185">Reference proteome</keyword>